<protein>
    <submittedName>
        <fullName evidence="1">Uncharacterized protein</fullName>
    </submittedName>
</protein>
<dbReference type="AlphaFoldDB" id="A0A0F9H942"/>
<gene>
    <name evidence="1" type="ORF">LCGC14_2092710</name>
</gene>
<dbReference type="EMBL" id="LAZR01025523">
    <property type="protein sequence ID" value="KKL71662.1"/>
    <property type="molecule type" value="Genomic_DNA"/>
</dbReference>
<name>A0A0F9H942_9ZZZZ</name>
<proteinExistence type="predicted"/>
<accession>A0A0F9H942</accession>
<sequence>MECAEQWIELEQAWWLAYCEMARRIAVLNESMLIIEGGGGKGRAGA</sequence>
<reference evidence="1" key="1">
    <citation type="journal article" date="2015" name="Nature">
        <title>Complex archaea that bridge the gap between prokaryotes and eukaryotes.</title>
        <authorList>
            <person name="Spang A."/>
            <person name="Saw J.H."/>
            <person name="Jorgensen S.L."/>
            <person name="Zaremba-Niedzwiedzka K."/>
            <person name="Martijn J."/>
            <person name="Lind A.E."/>
            <person name="van Eijk R."/>
            <person name="Schleper C."/>
            <person name="Guy L."/>
            <person name="Ettema T.J."/>
        </authorList>
    </citation>
    <scope>NUCLEOTIDE SEQUENCE</scope>
</reference>
<evidence type="ECO:0000313" key="1">
    <source>
        <dbReference type="EMBL" id="KKL71662.1"/>
    </source>
</evidence>
<comment type="caution">
    <text evidence="1">The sequence shown here is derived from an EMBL/GenBank/DDBJ whole genome shotgun (WGS) entry which is preliminary data.</text>
</comment>
<organism evidence="1">
    <name type="scientific">marine sediment metagenome</name>
    <dbReference type="NCBI Taxonomy" id="412755"/>
    <lineage>
        <taxon>unclassified sequences</taxon>
        <taxon>metagenomes</taxon>
        <taxon>ecological metagenomes</taxon>
    </lineage>
</organism>